<evidence type="ECO:0000313" key="10">
    <source>
        <dbReference type="EMBL" id="MBL1410179.1"/>
    </source>
</evidence>
<evidence type="ECO:0000256" key="2">
    <source>
        <dbReference type="ARBA" id="ARBA00022475"/>
    </source>
</evidence>
<dbReference type="GO" id="GO:0005524">
    <property type="term" value="F:ATP binding"/>
    <property type="evidence" value="ECO:0007669"/>
    <property type="project" value="UniProtKB-KW"/>
</dbReference>
<sequence>MLYLQDITKSFGGVKALKGVNLEIAGGEIHALLGENGAGKSTLMKIISGAHQSDTGSLIFRGKEISNNNPHLAKGLGISIIYQEFSLVPELSVSENIYLGRPGSWIDWKQLDKDAEALIHSLGFEIDVKKKVSQLPVAQQQVVEIAKALAQQVNLLILDEPSAVLGTAEIKKLFSLLQKLKEKGVGIIYISHHLEELLELSDRITVLKDGKTVQTVKTSEVCKDKLVQLMVGREMSQLYPQKINTIKSDEYLQVSNLKSSFSKEVLSFSIRKGEILGVGGLVGSGRTELLESLFGLLGAKAGMINFETGTLQLHSPRKLVAQGLGMVPEDRKRYGGLLELSIRENVSLANMGKISNKYGFLDLKKERAVVSDLIKKLQIKLGDMDDQLATLSGGNQQKVILAKWLNLDLKVLLIDEPTRGVDVGARFEIYQIIQELADQGIYILMVSSDMEELIGLSDRILVLKNGHLQGIIDRRDFSEESILRMAIGAN</sequence>
<dbReference type="SUPFAM" id="SSF52540">
    <property type="entry name" value="P-loop containing nucleoside triphosphate hydrolases"/>
    <property type="match status" value="2"/>
</dbReference>
<evidence type="ECO:0000256" key="8">
    <source>
        <dbReference type="ARBA" id="ARBA00023136"/>
    </source>
</evidence>
<keyword evidence="8" id="KW-0472">Membrane</keyword>
<dbReference type="PROSITE" id="PS50893">
    <property type="entry name" value="ABC_TRANSPORTER_2"/>
    <property type="match status" value="2"/>
</dbReference>
<evidence type="ECO:0000256" key="4">
    <source>
        <dbReference type="ARBA" id="ARBA00022737"/>
    </source>
</evidence>
<dbReference type="CDD" id="cd03216">
    <property type="entry name" value="ABC_Carb_Monos_I"/>
    <property type="match status" value="1"/>
</dbReference>
<keyword evidence="1" id="KW-0813">Transport</keyword>
<evidence type="ECO:0000256" key="1">
    <source>
        <dbReference type="ARBA" id="ARBA00022448"/>
    </source>
</evidence>
<evidence type="ECO:0000313" key="11">
    <source>
        <dbReference type="Proteomes" id="UP000625283"/>
    </source>
</evidence>
<evidence type="ECO:0000259" key="9">
    <source>
        <dbReference type="PROSITE" id="PS50893"/>
    </source>
</evidence>
<accession>A0ABS1R657</accession>
<dbReference type="Proteomes" id="UP000625283">
    <property type="component" value="Unassembled WGS sequence"/>
</dbReference>
<dbReference type="InterPro" id="IPR027417">
    <property type="entry name" value="P-loop_NTPase"/>
</dbReference>
<evidence type="ECO:0000256" key="6">
    <source>
        <dbReference type="ARBA" id="ARBA00022840"/>
    </source>
</evidence>
<dbReference type="InterPro" id="IPR003439">
    <property type="entry name" value="ABC_transporter-like_ATP-bd"/>
</dbReference>
<dbReference type="PANTHER" id="PTHR43790">
    <property type="entry name" value="CARBOHYDRATE TRANSPORT ATP-BINDING PROTEIN MG119-RELATED"/>
    <property type="match status" value="1"/>
</dbReference>
<dbReference type="InterPro" id="IPR017871">
    <property type="entry name" value="ABC_transporter-like_CS"/>
</dbReference>
<keyword evidence="2" id="KW-1003">Cell membrane</keyword>
<keyword evidence="11" id="KW-1185">Reference proteome</keyword>
<feature type="domain" description="ABC transporter" evidence="9">
    <location>
        <begin position="246"/>
        <end position="490"/>
    </location>
</feature>
<dbReference type="PROSITE" id="PS00211">
    <property type="entry name" value="ABC_TRANSPORTER_1"/>
    <property type="match status" value="1"/>
</dbReference>
<evidence type="ECO:0000256" key="3">
    <source>
        <dbReference type="ARBA" id="ARBA00022597"/>
    </source>
</evidence>
<keyword evidence="7" id="KW-1278">Translocase</keyword>
<organism evidence="10 11">
    <name type="scientific">Sphingobacterium faecale</name>
    <dbReference type="NCBI Taxonomy" id="2803775"/>
    <lineage>
        <taxon>Bacteria</taxon>
        <taxon>Pseudomonadati</taxon>
        <taxon>Bacteroidota</taxon>
        <taxon>Sphingobacteriia</taxon>
        <taxon>Sphingobacteriales</taxon>
        <taxon>Sphingobacteriaceae</taxon>
        <taxon>Sphingobacterium</taxon>
    </lineage>
</organism>
<dbReference type="EMBL" id="JAERTY010000008">
    <property type="protein sequence ID" value="MBL1410179.1"/>
    <property type="molecule type" value="Genomic_DNA"/>
</dbReference>
<evidence type="ECO:0000256" key="7">
    <source>
        <dbReference type="ARBA" id="ARBA00022967"/>
    </source>
</evidence>
<dbReference type="SMART" id="SM00382">
    <property type="entry name" value="AAA"/>
    <property type="match status" value="2"/>
</dbReference>
<dbReference type="InterPro" id="IPR003593">
    <property type="entry name" value="AAA+_ATPase"/>
</dbReference>
<dbReference type="InterPro" id="IPR050107">
    <property type="entry name" value="ABC_carbohydrate_import_ATPase"/>
</dbReference>
<name>A0ABS1R657_9SPHI</name>
<reference evidence="10 11" key="1">
    <citation type="submission" date="2021-01" db="EMBL/GenBank/DDBJ databases">
        <title>C459-1 draft genome sequence.</title>
        <authorList>
            <person name="Zhang X.-F."/>
        </authorList>
    </citation>
    <scope>NUCLEOTIDE SEQUENCE [LARGE SCALE GENOMIC DNA]</scope>
    <source>
        <strain evidence="11">C459-1</strain>
    </source>
</reference>
<proteinExistence type="predicted"/>
<keyword evidence="5" id="KW-0547">Nucleotide-binding</keyword>
<dbReference type="Gene3D" id="3.40.50.300">
    <property type="entry name" value="P-loop containing nucleotide triphosphate hydrolases"/>
    <property type="match status" value="2"/>
</dbReference>
<keyword evidence="4" id="KW-0677">Repeat</keyword>
<keyword evidence="3" id="KW-0762">Sugar transport</keyword>
<keyword evidence="6 10" id="KW-0067">ATP-binding</keyword>
<gene>
    <name evidence="10" type="ORF">JKG61_15605</name>
</gene>
<feature type="domain" description="ABC transporter" evidence="9">
    <location>
        <begin position="2"/>
        <end position="234"/>
    </location>
</feature>
<comment type="caution">
    <text evidence="10">The sequence shown here is derived from an EMBL/GenBank/DDBJ whole genome shotgun (WGS) entry which is preliminary data.</text>
</comment>
<dbReference type="PANTHER" id="PTHR43790:SF1">
    <property type="entry name" value="XYLOSE IMPORT ATP-BINDING PROTEIN XYLG"/>
    <property type="match status" value="1"/>
</dbReference>
<dbReference type="CDD" id="cd03215">
    <property type="entry name" value="ABC_Carb_Monos_II"/>
    <property type="match status" value="1"/>
</dbReference>
<protein>
    <submittedName>
        <fullName evidence="10">Sugar ABC transporter ATP-binding protein</fullName>
    </submittedName>
</protein>
<evidence type="ECO:0000256" key="5">
    <source>
        <dbReference type="ARBA" id="ARBA00022741"/>
    </source>
</evidence>
<dbReference type="Pfam" id="PF00005">
    <property type="entry name" value="ABC_tran"/>
    <property type="match status" value="2"/>
</dbReference>